<evidence type="ECO:0000313" key="1">
    <source>
        <dbReference type="EMBL" id="KAK0433320.1"/>
    </source>
</evidence>
<organism evidence="1 2">
    <name type="scientific">Armillaria borealis</name>
    <dbReference type="NCBI Taxonomy" id="47425"/>
    <lineage>
        <taxon>Eukaryota</taxon>
        <taxon>Fungi</taxon>
        <taxon>Dikarya</taxon>
        <taxon>Basidiomycota</taxon>
        <taxon>Agaricomycotina</taxon>
        <taxon>Agaricomycetes</taxon>
        <taxon>Agaricomycetidae</taxon>
        <taxon>Agaricales</taxon>
        <taxon>Marasmiineae</taxon>
        <taxon>Physalacriaceae</taxon>
        <taxon>Armillaria</taxon>
    </lineage>
</organism>
<comment type="caution">
    <text evidence="1">The sequence shown here is derived from an EMBL/GenBank/DDBJ whole genome shotgun (WGS) entry which is preliminary data.</text>
</comment>
<accession>A0AA39J0M2</accession>
<dbReference type="AlphaFoldDB" id="A0AA39J0M2"/>
<gene>
    <name evidence="1" type="ORF">EV421DRAFT_1741632</name>
</gene>
<evidence type="ECO:0000313" key="2">
    <source>
        <dbReference type="Proteomes" id="UP001175226"/>
    </source>
</evidence>
<name>A0AA39J0M2_9AGAR</name>
<dbReference type="EMBL" id="JAUEPT010000082">
    <property type="protein sequence ID" value="KAK0433320.1"/>
    <property type="molecule type" value="Genomic_DNA"/>
</dbReference>
<protein>
    <submittedName>
        <fullName evidence="1">Uncharacterized protein</fullName>
    </submittedName>
</protein>
<sequence>MGHAGLRRPRLLIMFIDTGVHSRGLPRATNIPAIIRGRADATEKVEIKLLALGLSKGSIAAIDLAVYCLEKIVSLFLVSPLGPEKSMEVPSDSVYGILQLGPNNNLDDIASVFTTLTLPFTLKTWVPKRFDEFKIVAGVL</sequence>
<keyword evidence="2" id="KW-1185">Reference proteome</keyword>
<dbReference type="Proteomes" id="UP001175226">
    <property type="component" value="Unassembled WGS sequence"/>
</dbReference>
<proteinExistence type="predicted"/>
<reference evidence="1" key="1">
    <citation type="submission" date="2023-06" db="EMBL/GenBank/DDBJ databases">
        <authorList>
            <consortium name="Lawrence Berkeley National Laboratory"/>
            <person name="Ahrendt S."/>
            <person name="Sahu N."/>
            <person name="Indic B."/>
            <person name="Wong-Bajracharya J."/>
            <person name="Merenyi Z."/>
            <person name="Ke H.-M."/>
            <person name="Monk M."/>
            <person name="Kocsube S."/>
            <person name="Drula E."/>
            <person name="Lipzen A."/>
            <person name="Balint B."/>
            <person name="Henrissat B."/>
            <person name="Andreopoulos B."/>
            <person name="Martin F.M."/>
            <person name="Harder C.B."/>
            <person name="Rigling D."/>
            <person name="Ford K.L."/>
            <person name="Foster G.D."/>
            <person name="Pangilinan J."/>
            <person name="Papanicolaou A."/>
            <person name="Barry K."/>
            <person name="LaButti K."/>
            <person name="Viragh M."/>
            <person name="Koriabine M."/>
            <person name="Yan M."/>
            <person name="Riley R."/>
            <person name="Champramary S."/>
            <person name="Plett K.L."/>
            <person name="Tsai I.J."/>
            <person name="Slot J."/>
            <person name="Sipos G."/>
            <person name="Plett J."/>
            <person name="Nagy L.G."/>
            <person name="Grigoriev I.V."/>
        </authorList>
    </citation>
    <scope>NUCLEOTIDE SEQUENCE</scope>
    <source>
        <strain evidence="1">FPL87.14</strain>
    </source>
</reference>